<sequence length="590" mass="66497">MTLVPDSIIPLPPTDEYYDLGTYTRKISTKNAAAQIWFDRGLVWCYGFNHAEGYKCFEQAIAHDRQCAMAYWGLVYAAGPNYNKGWGLFDPVDLTRSMKICHDTSRYALRLIETAPVTPVERALIKAMQARYPVDHPVADYTQINHSYDQAMRNVHEEFPDDLDVMTLYVDAKMHIAQRKMFHIKTGLPIETSPVLDVQRLFQEGLRHPNANTHPGILHFCIHFWEMSATPAVALPPADHLRNLVPDAGHLHHMPTHLDVLVGDYRRGIESNIAAVRADEKYLARNGAKNMYSFYRLHNYHSLIYNAMLSGQSKIALATLHQMESSITTDVLLTKSPPLADWLEFFLSVRVHVYIRFGLWDALIGLRTPEDQGKDKDLYCVTTAMTFYGKGIAHAATGNLPEAYRYRELYTAAAQNVPASRRDHPNRVVDILQVATAMLNGEIEYRAGNHDAAFRYLREAIHHDDHLLYTEPWGWMVPTRHAFAALSLEQGHVEAAARAYAEDLGVAEGLTRAHQHPGCVWALHGYHECLVRLGRGEEAASVKQELDVAIAVTDVEIRSSCFCRLGVLAGKAGGEGESRKCCDGPWLDCY</sequence>
<accession>A0A0U5FZJ5</accession>
<reference evidence="2" key="1">
    <citation type="journal article" date="2016" name="Genome Announc.">
        <title>Draft genome sequences of fungus Aspergillus calidoustus.</title>
        <authorList>
            <person name="Horn F."/>
            <person name="Linde J."/>
            <person name="Mattern D.J."/>
            <person name="Walther G."/>
            <person name="Guthke R."/>
            <person name="Scherlach K."/>
            <person name="Martin K."/>
            <person name="Brakhage A.A."/>
            <person name="Petzke L."/>
            <person name="Valiante V."/>
        </authorList>
    </citation>
    <scope>NUCLEOTIDE SEQUENCE [LARGE SCALE GENOMIC DNA]</scope>
    <source>
        <strain evidence="2">SF006504</strain>
    </source>
</reference>
<protein>
    <submittedName>
        <fullName evidence="1">Putative TPR domain protein</fullName>
    </submittedName>
</protein>
<dbReference type="STRING" id="454130.A0A0U5FZJ5"/>
<organism evidence="1 2">
    <name type="scientific">Aspergillus calidoustus</name>
    <dbReference type="NCBI Taxonomy" id="454130"/>
    <lineage>
        <taxon>Eukaryota</taxon>
        <taxon>Fungi</taxon>
        <taxon>Dikarya</taxon>
        <taxon>Ascomycota</taxon>
        <taxon>Pezizomycotina</taxon>
        <taxon>Eurotiomycetes</taxon>
        <taxon>Eurotiomycetidae</taxon>
        <taxon>Eurotiales</taxon>
        <taxon>Aspergillaceae</taxon>
        <taxon>Aspergillus</taxon>
        <taxon>Aspergillus subgen. Nidulantes</taxon>
    </lineage>
</organism>
<gene>
    <name evidence="1" type="ORF">ASPCAL06078</name>
</gene>
<dbReference type="SUPFAM" id="SSF48452">
    <property type="entry name" value="TPR-like"/>
    <property type="match status" value="1"/>
</dbReference>
<dbReference type="OrthoDB" id="414774at2759"/>
<dbReference type="SMART" id="SM00028">
    <property type="entry name" value="TPR"/>
    <property type="match status" value="2"/>
</dbReference>
<dbReference type="Proteomes" id="UP000054771">
    <property type="component" value="Unassembled WGS sequence"/>
</dbReference>
<keyword evidence="2" id="KW-1185">Reference proteome</keyword>
<dbReference type="InterPro" id="IPR019734">
    <property type="entry name" value="TPR_rpt"/>
</dbReference>
<dbReference type="InterPro" id="IPR011990">
    <property type="entry name" value="TPR-like_helical_dom_sf"/>
</dbReference>
<dbReference type="EMBL" id="CDMC01000004">
    <property type="protein sequence ID" value="CEL04955.1"/>
    <property type="molecule type" value="Genomic_DNA"/>
</dbReference>
<dbReference type="OMA" id="HFWEMSA"/>
<evidence type="ECO:0000313" key="2">
    <source>
        <dbReference type="Proteomes" id="UP000054771"/>
    </source>
</evidence>
<dbReference type="Gene3D" id="1.25.40.10">
    <property type="entry name" value="Tetratricopeptide repeat domain"/>
    <property type="match status" value="1"/>
</dbReference>
<dbReference type="PANTHER" id="PTHR45588">
    <property type="entry name" value="TPR DOMAIN-CONTAINING PROTEIN"/>
    <property type="match status" value="1"/>
</dbReference>
<proteinExistence type="predicted"/>
<evidence type="ECO:0000313" key="1">
    <source>
        <dbReference type="EMBL" id="CEL04955.1"/>
    </source>
</evidence>
<dbReference type="AlphaFoldDB" id="A0A0U5FZJ5"/>
<dbReference type="PANTHER" id="PTHR45588:SF1">
    <property type="entry name" value="WW DOMAIN-CONTAINING PROTEIN"/>
    <property type="match status" value="1"/>
</dbReference>
<name>A0A0U5FZJ5_ASPCI</name>